<evidence type="ECO:0000256" key="4">
    <source>
        <dbReference type="PROSITE-ProRule" id="PRU00023"/>
    </source>
</evidence>
<keyword evidence="7" id="KW-1185">Reference proteome</keyword>
<dbReference type="OrthoDB" id="195446at2759"/>
<feature type="region of interest" description="Disordered" evidence="5">
    <location>
        <begin position="447"/>
        <end position="495"/>
    </location>
</feature>
<dbReference type="InterPro" id="IPR036770">
    <property type="entry name" value="Ankyrin_rpt-contain_sf"/>
</dbReference>
<dbReference type="Pfam" id="PF12796">
    <property type="entry name" value="Ank_2"/>
    <property type="match status" value="2"/>
</dbReference>
<name>A0A8H3F3D9_9LECA</name>
<feature type="compositionally biased region" description="Polar residues" evidence="5">
    <location>
        <begin position="461"/>
        <end position="495"/>
    </location>
</feature>
<dbReference type="AlphaFoldDB" id="A0A8H3F3D9"/>
<dbReference type="Gene3D" id="1.25.40.20">
    <property type="entry name" value="Ankyrin repeat-containing domain"/>
    <property type="match status" value="2"/>
</dbReference>
<evidence type="ECO:0000256" key="3">
    <source>
        <dbReference type="ARBA" id="ARBA00038259"/>
    </source>
</evidence>
<dbReference type="InterPro" id="IPR050889">
    <property type="entry name" value="Dendritic_Spine_Reg/Scaffold"/>
</dbReference>
<dbReference type="PANTHER" id="PTHR24166:SF48">
    <property type="entry name" value="PROTEIN VAPYRIN"/>
    <property type="match status" value="1"/>
</dbReference>
<dbReference type="SUPFAM" id="SSF48403">
    <property type="entry name" value="Ankyrin repeat"/>
    <property type="match status" value="1"/>
</dbReference>
<accession>A0A8H3F3D9</accession>
<reference evidence="6" key="1">
    <citation type="submission" date="2021-03" db="EMBL/GenBank/DDBJ databases">
        <authorList>
            <person name="Tagirdzhanova G."/>
        </authorList>
    </citation>
    <scope>NUCLEOTIDE SEQUENCE</scope>
</reference>
<feature type="compositionally biased region" description="Acidic residues" evidence="5">
    <location>
        <begin position="269"/>
        <end position="284"/>
    </location>
</feature>
<comment type="caution">
    <text evidence="6">The sequence shown here is derived from an EMBL/GenBank/DDBJ whole genome shotgun (WGS) entry which is preliminary data.</text>
</comment>
<dbReference type="Gene3D" id="1.25.40.10">
    <property type="entry name" value="Tetratricopeptide repeat domain"/>
    <property type="match status" value="1"/>
</dbReference>
<dbReference type="PROSITE" id="PS50297">
    <property type="entry name" value="ANK_REP_REGION"/>
    <property type="match status" value="5"/>
</dbReference>
<evidence type="ECO:0000313" key="6">
    <source>
        <dbReference type="EMBL" id="CAF9916304.1"/>
    </source>
</evidence>
<feature type="repeat" description="ANK" evidence="4">
    <location>
        <begin position="716"/>
        <end position="752"/>
    </location>
</feature>
<feature type="repeat" description="ANK" evidence="4">
    <location>
        <begin position="650"/>
        <end position="682"/>
    </location>
</feature>
<feature type="repeat" description="ANK" evidence="4">
    <location>
        <begin position="753"/>
        <end position="785"/>
    </location>
</feature>
<evidence type="ECO:0000313" key="7">
    <source>
        <dbReference type="Proteomes" id="UP000664521"/>
    </source>
</evidence>
<proteinExistence type="inferred from homology"/>
<keyword evidence="2 4" id="KW-0040">ANK repeat</keyword>
<dbReference type="InterPro" id="IPR002110">
    <property type="entry name" value="Ankyrin_rpt"/>
</dbReference>
<evidence type="ECO:0000256" key="2">
    <source>
        <dbReference type="ARBA" id="ARBA00023043"/>
    </source>
</evidence>
<feature type="region of interest" description="Disordered" evidence="5">
    <location>
        <begin position="848"/>
        <end position="907"/>
    </location>
</feature>
<keyword evidence="1" id="KW-0677">Repeat</keyword>
<sequence length="907" mass="101059">MQSSQENQQIHISQLCASVESLIDDYLGSHSRQDEPYMGGLQVEVRTLYKYLELIVKVGYAGGRRSEIEKRHLRDVDRLLHRCFRTLSSLEQILKSRTDQDTGGNGSPKPKGLHGATFSVHRVHISFYKRTLELSLMSLNCIHRSNGRSKQDTNPIEWTKLFKAKQGLYDSVAQQFDILGTDEQEGSVEQRGLLMEVEQCVRSAEDIIQAAATGTSDDGESSQSSLQHSTDAQQGSWPSRVSQWTSNLAIRTGSPVSSPQYDGKIEGAPSDDSEEESIGDPEPDLEVGFTAEVYTTLIANLLQELKNNMDAREYDRAEKTHRTVVKHYSDRETNLGIKFDERDELSEKLIEIYLNQQRYQKAKHMLNLLLKEKSLEEKRKWNLYLALADAYCGQNRLDKALLFAQRSLRGRERLFGQSNGLTHEAAKVVIDIYERQGEVETANVLREIYTHPKPPPKSALRSMSQRTTSNSPQPSISQPDKQSQPPLVYQEESSNPKVNRVRWAPDVWNNDFGINSILESGKTSLIEAIHKGDEDYINLLFSKGANAETPCAEMIPPLMHAVILKSPAIVSKLLDHGAAVDVCVSGWTPLHKTVDMGDVASMRLLLSKGADVEFRSPLEFVNPQSAKARFRAIASGEPGLETDNVSVSDQGWTPLHRASSKDSEDVVRLLLDHGADIEARTPEQFTPLMCACENLHFAIVDLLLVRSANIHAYDQSGWRPLHRALVNRSPEPLNPILPLLLDHDADINARCNFGKTPLHYAVERNDAGTVSFLLCKEADIEARDAANCTPLHTAIECRLEPMVKLLLDQSADAMAMNGEEQDALTAANHAHRKSPEIISLLKRHKERLKRENSAAAGRGGAKKPSYGERRRGSLAGVRVGSPTHAEVGEKKKGEKGGWFGSLSGRKK</sequence>
<feature type="compositionally biased region" description="Basic and acidic residues" evidence="5">
    <location>
        <begin position="886"/>
        <end position="895"/>
    </location>
</feature>
<dbReference type="Proteomes" id="UP000664521">
    <property type="component" value="Unassembled WGS sequence"/>
</dbReference>
<dbReference type="EMBL" id="CAJPDS010000017">
    <property type="protein sequence ID" value="CAF9916304.1"/>
    <property type="molecule type" value="Genomic_DNA"/>
</dbReference>
<dbReference type="PANTHER" id="PTHR24166">
    <property type="entry name" value="ROLLING PEBBLES, ISOFORM B"/>
    <property type="match status" value="1"/>
</dbReference>
<dbReference type="PROSITE" id="PS50088">
    <property type="entry name" value="ANK_REPEAT"/>
    <property type="match status" value="7"/>
</dbReference>
<feature type="repeat" description="ANK" evidence="4">
    <location>
        <begin position="520"/>
        <end position="552"/>
    </location>
</feature>
<gene>
    <name evidence="6" type="ORF">HETSPECPRED_002818</name>
</gene>
<protein>
    <recommendedName>
        <fullName evidence="8">Ankyrin</fullName>
    </recommendedName>
</protein>
<evidence type="ECO:0000256" key="5">
    <source>
        <dbReference type="SAM" id="MobiDB-lite"/>
    </source>
</evidence>
<comment type="similarity">
    <text evidence="3">Belongs to the TANC family.</text>
</comment>
<dbReference type="Pfam" id="PF13637">
    <property type="entry name" value="Ank_4"/>
    <property type="match status" value="1"/>
</dbReference>
<feature type="repeat" description="ANK" evidence="4">
    <location>
        <begin position="585"/>
        <end position="617"/>
    </location>
</feature>
<feature type="repeat" description="ANK" evidence="4">
    <location>
        <begin position="683"/>
        <end position="715"/>
    </location>
</feature>
<dbReference type="SMART" id="SM00248">
    <property type="entry name" value="ANK"/>
    <property type="match status" value="8"/>
</dbReference>
<feature type="repeat" description="ANK" evidence="4">
    <location>
        <begin position="786"/>
        <end position="818"/>
    </location>
</feature>
<organism evidence="6 7">
    <name type="scientific">Heterodermia speciosa</name>
    <dbReference type="NCBI Taxonomy" id="116794"/>
    <lineage>
        <taxon>Eukaryota</taxon>
        <taxon>Fungi</taxon>
        <taxon>Dikarya</taxon>
        <taxon>Ascomycota</taxon>
        <taxon>Pezizomycotina</taxon>
        <taxon>Lecanoromycetes</taxon>
        <taxon>OSLEUM clade</taxon>
        <taxon>Lecanoromycetidae</taxon>
        <taxon>Caliciales</taxon>
        <taxon>Physciaceae</taxon>
        <taxon>Heterodermia</taxon>
    </lineage>
</organism>
<evidence type="ECO:0000256" key="1">
    <source>
        <dbReference type="ARBA" id="ARBA00022737"/>
    </source>
</evidence>
<dbReference type="InterPro" id="IPR011990">
    <property type="entry name" value="TPR-like_helical_dom_sf"/>
</dbReference>
<feature type="region of interest" description="Disordered" evidence="5">
    <location>
        <begin position="95"/>
        <end position="115"/>
    </location>
</feature>
<feature type="region of interest" description="Disordered" evidence="5">
    <location>
        <begin position="212"/>
        <end position="284"/>
    </location>
</feature>
<feature type="compositionally biased region" description="Polar residues" evidence="5">
    <location>
        <begin position="212"/>
        <end position="260"/>
    </location>
</feature>
<evidence type="ECO:0008006" key="8">
    <source>
        <dbReference type="Google" id="ProtNLM"/>
    </source>
</evidence>